<dbReference type="PROSITE" id="PS51671">
    <property type="entry name" value="ACT"/>
    <property type="match status" value="1"/>
</dbReference>
<comment type="subunit">
    <text evidence="5">In the native structure, TdcB is in a dimeric form, whereas in the TdcB-AMP complex, it exists in a tetrameric form (dimer of dimers).</text>
</comment>
<dbReference type="NCBIfam" id="TIGR01127">
    <property type="entry name" value="ilvA_1Cterm"/>
    <property type="match status" value="1"/>
</dbReference>
<reference evidence="15" key="1">
    <citation type="submission" date="2016-11" db="EMBL/GenBank/DDBJ databases">
        <authorList>
            <person name="Varghese N."/>
            <person name="Submissions S."/>
        </authorList>
    </citation>
    <scope>NUCLEOTIDE SEQUENCE [LARGE SCALE GENOMIC DNA]</scope>
    <source>
        <strain evidence="15">USBA-503</strain>
    </source>
</reference>
<comment type="catalytic activity">
    <reaction evidence="1">
        <text>L-threonine = 2-oxobutanoate + NH4(+)</text>
        <dbReference type="Rhea" id="RHEA:22108"/>
        <dbReference type="ChEBI" id="CHEBI:16763"/>
        <dbReference type="ChEBI" id="CHEBI:28938"/>
        <dbReference type="ChEBI" id="CHEBI:57926"/>
        <dbReference type="EC" id="4.3.1.19"/>
    </reaction>
</comment>
<evidence type="ECO:0000256" key="10">
    <source>
        <dbReference type="ARBA" id="ARBA00023239"/>
    </source>
</evidence>
<comment type="cofactor">
    <cofactor evidence="2">
        <name>pyridoxal 5'-phosphate</name>
        <dbReference type="ChEBI" id="CHEBI:597326"/>
    </cofactor>
</comment>
<evidence type="ECO:0000259" key="13">
    <source>
        <dbReference type="PROSITE" id="PS51671"/>
    </source>
</evidence>
<comment type="pathway">
    <text evidence="3">Amino-acid degradation; L-threonine degradation via propanoate pathway; propanoate from L-threonine: step 1/4.</text>
</comment>
<dbReference type="GO" id="GO:0030170">
    <property type="term" value="F:pyridoxal phosphate binding"/>
    <property type="evidence" value="ECO:0007669"/>
    <property type="project" value="InterPro"/>
</dbReference>
<evidence type="ECO:0000256" key="8">
    <source>
        <dbReference type="ARBA" id="ARBA00022533"/>
    </source>
</evidence>
<dbReference type="InterPro" id="IPR036052">
    <property type="entry name" value="TrpB-like_PALP_sf"/>
</dbReference>
<evidence type="ECO:0000256" key="1">
    <source>
        <dbReference type="ARBA" id="ARBA00001274"/>
    </source>
</evidence>
<accession>A0A1M6MFN6</accession>
<keyword evidence="15" id="KW-1185">Reference proteome</keyword>
<evidence type="ECO:0000256" key="5">
    <source>
        <dbReference type="ARBA" id="ARBA00011447"/>
    </source>
</evidence>
<dbReference type="GO" id="GO:0009097">
    <property type="term" value="P:isoleucine biosynthetic process"/>
    <property type="evidence" value="ECO:0007669"/>
    <property type="project" value="TreeGrafter"/>
</dbReference>
<dbReference type="SUPFAM" id="SSF53686">
    <property type="entry name" value="Tryptophan synthase beta subunit-like PLP-dependent enzymes"/>
    <property type="match status" value="1"/>
</dbReference>
<organism evidence="14 15">
    <name type="scientific">Alicyclobacillus tolerans</name>
    <dbReference type="NCBI Taxonomy" id="90970"/>
    <lineage>
        <taxon>Bacteria</taxon>
        <taxon>Bacillati</taxon>
        <taxon>Bacillota</taxon>
        <taxon>Bacilli</taxon>
        <taxon>Bacillales</taxon>
        <taxon>Alicyclobacillaceae</taxon>
        <taxon>Alicyclobacillus</taxon>
    </lineage>
</organism>
<evidence type="ECO:0000256" key="12">
    <source>
        <dbReference type="ARBA" id="ARBA00031427"/>
    </source>
</evidence>
<dbReference type="InterPro" id="IPR000634">
    <property type="entry name" value="Ser/Thr_deHydtase_PyrdxlP-BS"/>
</dbReference>
<dbReference type="PANTHER" id="PTHR48078">
    <property type="entry name" value="THREONINE DEHYDRATASE, MITOCHONDRIAL-RELATED"/>
    <property type="match status" value="1"/>
</dbReference>
<evidence type="ECO:0000256" key="6">
    <source>
        <dbReference type="ARBA" id="ARBA00012096"/>
    </source>
</evidence>
<dbReference type="GO" id="GO:0006565">
    <property type="term" value="P:L-serine catabolic process"/>
    <property type="evidence" value="ECO:0007669"/>
    <property type="project" value="TreeGrafter"/>
</dbReference>
<dbReference type="AlphaFoldDB" id="A0A1M6MFN6"/>
<sequence>MVHSSKFQIPTLEDIRDAAKRIEGIAQVTPLDYSATFSEFTRNNIYIKMENLQKTGSFKIRGAYNRLATMPIEQLQRGVIAASAGNHAQGVAFAASRLHVPCTIVMPENASLAKIAATQRYGANVVLYGESYDDAYQQALELCQEQSLSYIHAFDDPMIVAGQGTVGLEILSSLPKVDAIVVPMGGGGLATGIAIAVKTLSPNTKVYGIQSANVSSFRQSLDIGEVTTVQASATIADGIAVKRPGNLTFALAQQWIDDVLTVEEEEISRTMVMLLERCKLVTEGAAASAMAAALYHKIPENLGNVVVVLSGGNVDVTILSKIIEHGLIEAGRYVRLSVTVPDKPGSLRDVLDIVADLRANVLSVQHHRVGSKILFGYTEIEIDLETRDKRHIERLTAVLTSRGYQPTLVD</sequence>
<dbReference type="Gene3D" id="3.40.50.1100">
    <property type="match status" value="2"/>
</dbReference>
<dbReference type="InterPro" id="IPR005789">
    <property type="entry name" value="Thr_deHydtase_catblc"/>
</dbReference>
<dbReference type="Gene3D" id="3.30.70.260">
    <property type="match status" value="1"/>
</dbReference>
<dbReference type="RefSeq" id="WP_072873128.1">
    <property type="nucleotide sequence ID" value="NZ_FRAF01000004.1"/>
</dbReference>
<dbReference type="Proteomes" id="UP000184016">
    <property type="component" value="Unassembled WGS sequence"/>
</dbReference>
<evidence type="ECO:0000256" key="9">
    <source>
        <dbReference type="ARBA" id="ARBA00022898"/>
    </source>
</evidence>
<comment type="similarity">
    <text evidence="4">Belongs to the serine/threonine dehydratase family.</text>
</comment>
<protein>
    <recommendedName>
        <fullName evidence="7">L-threonine dehydratase catabolic TdcB</fullName>
        <ecNumber evidence="6">4.3.1.19</ecNumber>
    </recommendedName>
    <alternativeName>
        <fullName evidence="12">Threonine deaminase</fullName>
    </alternativeName>
</protein>
<name>A0A1M6MFN6_9BACL</name>
<keyword evidence="9" id="KW-0663">Pyridoxal phosphate</keyword>
<dbReference type="InterPro" id="IPR050147">
    <property type="entry name" value="Ser/Thr_Dehydratase"/>
</dbReference>
<evidence type="ECO:0000256" key="3">
    <source>
        <dbReference type="ARBA" id="ARBA00004958"/>
    </source>
</evidence>
<proteinExistence type="inferred from homology"/>
<evidence type="ECO:0000313" key="15">
    <source>
        <dbReference type="Proteomes" id="UP000184016"/>
    </source>
</evidence>
<dbReference type="EC" id="4.3.1.19" evidence="6"/>
<dbReference type="UniPathway" id="UPA00052">
    <property type="reaction ID" value="UER00507"/>
</dbReference>
<dbReference type="Pfam" id="PF00291">
    <property type="entry name" value="PALP"/>
    <property type="match status" value="1"/>
</dbReference>
<dbReference type="GO" id="GO:0003941">
    <property type="term" value="F:L-serine ammonia-lyase activity"/>
    <property type="evidence" value="ECO:0007669"/>
    <property type="project" value="TreeGrafter"/>
</dbReference>
<evidence type="ECO:0000313" key="14">
    <source>
        <dbReference type="EMBL" id="SHJ82258.1"/>
    </source>
</evidence>
<dbReference type="CDD" id="cd01562">
    <property type="entry name" value="Thr-dehyd"/>
    <property type="match status" value="1"/>
</dbReference>
<dbReference type="InterPro" id="IPR001926">
    <property type="entry name" value="TrpB-like_PALP"/>
</dbReference>
<keyword evidence="10" id="KW-0456">Lyase</keyword>
<gene>
    <name evidence="14" type="ORF">SAMN05443507_10440</name>
</gene>
<dbReference type="PROSITE" id="PS00165">
    <property type="entry name" value="DEHYDRATASE_SER_THR"/>
    <property type="match status" value="1"/>
</dbReference>
<dbReference type="CDD" id="cd04886">
    <property type="entry name" value="ACT_ThrD-II-like"/>
    <property type="match status" value="1"/>
</dbReference>
<dbReference type="FunFam" id="3.40.50.1100:FF:000007">
    <property type="entry name" value="L-threonine dehydratase catabolic TdcB"/>
    <property type="match status" value="1"/>
</dbReference>
<feature type="domain" description="ACT" evidence="13">
    <location>
        <begin position="335"/>
        <end position="410"/>
    </location>
</feature>
<dbReference type="Pfam" id="PF01842">
    <property type="entry name" value="ACT"/>
    <property type="match status" value="1"/>
</dbReference>
<comment type="function">
    <text evidence="11">Catalyzes the anaerobic formation of alpha-ketobutyrate and ammonia from threonine in a two-step reaction. The first step involved a dehydration of threonine and a production of enamine intermediates (aminocrotonate), which tautomerizes to its imine form (iminobutyrate). Both intermediates are unstable and short-lived. The second step is the nonenzymatic hydrolysis of the enamine/imine intermediates to form 2-ketobutyrate and free ammonia. In the low water environment of the cell, the second step is accelerated by RidA.</text>
</comment>
<dbReference type="EMBL" id="FRAF01000004">
    <property type="protein sequence ID" value="SHJ82258.1"/>
    <property type="molecule type" value="Genomic_DNA"/>
</dbReference>
<keyword evidence="8" id="KW-0021">Allosteric enzyme</keyword>
<evidence type="ECO:0000256" key="2">
    <source>
        <dbReference type="ARBA" id="ARBA00001933"/>
    </source>
</evidence>
<dbReference type="InterPro" id="IPR002912">
    <property type="entry name" value="ACT_dom"/>
</dbReference>
<dbReference type="STRING" id="1830138.SAMN05443507_10440"/>
<evidence type="ECO:0000256" key="4">
    <source>
        <dbReference type="ARBA" id="ARBA00010869"/>
    </source>
</evidence>
<dbReference type="InterPro" id="IPR044561">
    <property type="entry name" value="ACT_ThrD-II-like"/>
</dbReference>
<dbReference type="GO" id="GO:0004794">
    <property type="term" value="F:threonine deaminase activity"/>
    <property type="evidence" value="ECO:0007669"/>
    <property type="project" value="UniProtKB-EC"/>
</dbReference>
<dbReference type="OrthoDB" id="9811476at2"/>
<evidence type="ECO:0000256" key="11">
    <source>
        <dbReference type="ARBA" id="ARBA00025527"/>
    </source>
</evidence>
<dbReference type="PANTHER" id="PTHR48078:SF6">
    <property type="entry name" value="L-THREONINE DEHYDRATASE CATABOLIC TDCB"/>
    <property type="match status" value="1"/>
</dbReference>
<dbReference type="GO" id="GO:0070689">
    <property type="term" value="P:L-threonine catabolic process to propionate"/>
    <property type="evidence" value="ECO:0007669"/>
    <property type="project" value="UniProtKB-UniPathway"/>
</dbReference>
<evidence type="ECO:0000256" key="7">
    <source>
        <dbReference type="ARBA" id="ARBA00022248"/>
    </source>
</evidence>